<dbReference type="KEGG" id="bann:JFN94_26555"/>
<name>A0A7T6VJ28_9BURK</name>
<evidence type="ECO:0000256" key="1">
    <source>
        <dbReference type="SAM" id="MobiDB-lite"/>
    </source>
</evidence>
<evidence type="ECO:0000313" key="2">
    <source>
        <dbReference type="EMBL" id="QQK04883.1"/>
    </source>
</evidence>
<feature type="compositionally biased region" description="Basic and acidic residues" evidence="1">
    <location>
        <begin position="34"/>
        <end position="54"/>
    </location>
</feature>
<proteinExistence type="predicted"/>
<evidence type="ECO:0000313" key="3">
    <source>
        <dbReference type="Proteomes" id="UP000596205"/>
    </source>
</evidence>
<gene>
    <name evidence="2" type="ORF">JFN94_26555</name>
</gene>
<dbReference type="EMBL" id="CP066770">
    <property type="protein sequence ID" value="QQK04883.1"/>
    <property type="molecule type" value="Genomic_DNA"/>
</dbReference>
<accession>A0A7T6VJ28</accession>
<organism evidence="2 3">
    <name type="scientific">Burkholderia anthina</name>
    <dbReference type="NCBI Taxonomy" id="179879"/>
    <lineage>
        <taxon>Bacteria</taxon>
        <taxon>Pseudomonadati</taxon>
        <taxon>Pseudomonadota</taxon>
        <taxon>Betaproteobacteria</taxon>
        <taxon>Burkholderiales</taxon>
        <taxon>Burkholderiaceae</taxon>
        <taxon>Burkholderia</taxon>
        <taxon>Burkholderia cepacia complex</taxon>
    </lineage>
</organism>
<feature type="region of interest" description="Disordered" evidence="1">
    <location>
        <begin position="34"/>
        <end position="58"/>
    </location>
</feature>
<reference evidence="2 3" key="1">
    <citation type="submission" date="2020-12" db="EMBL/GenBank/DDBJ databases">
        <title>Complete genome sequence of Burkholderia anthina BJQ0011.</title>
        <authorList>
            <person name="Xu Y."/>
        </authorList>
    </citation>
    <scope>NUCLEOTIDE SEQUENCE [LARGE SCALE GENOMIC DNA]</scope>
    <source>
        <strain evidence="2 3">BJQ0011</strain>
    </source>
</reference>
<dbReference type="RefSeq" id="WP_124825344.1">
    <property type="nucleotide sequence ID" value="NZ_CADEPR010000001.1"/>
</dbReference>
<dbReference type="Proteomes" id="UP000596205">
    <property type="component" value="Chromosome 2"/>
</dbReference>
<protein>
    <submittedName>
        <fullName evidence="2">Uncharacterized protein</fullName>
    </submittedName>
</protein>
<dbReference type="AlphaFoldDB" id="A0A7T6VJ28"/>
<sequence>MAANPIETPVDALAQKCRAERQCADSIAALRAEAKNPERETGLFEKPRPDDAPRFRLRPGTMRPLLASLALGLAGGRRKPVIGVPWFPREAGKRRRGR</sequence>